<evidence type="ECO:0000313" key="2">
    <source>
        <dbReference type="EMBL" id="QJH97052.1"/>
    </source>
</evidence>
<protein>
    <submittedName>
        <fullName evidence="1">Uncharacterized protein</fullName>
    </submittedName>
</protein>
<reference evidence="1" key="1">
    <citation type="submission" date="2020-03" db="EMBL/GenBank/DDBJ databases">
        <title>The deep terrestrial virosphere.</title>
        <authorList>
            <person name="Holmfeldt K."/>
            <person name="Nilsson E."/>
            <person name="Simone D."/>
            <person name="Lopez-Fernandez M."/>
            <person name="Wu X."/>
            <person name="de Brujin I."/>
            <person name="Lundin D."/>
            <person name="Andersson A."/>
            <person name="Bertilsson S."/>
            <person name="Dopson M."/>
        </authorList>
    </citation>
    <scope>NUCLEOTIDE SEQUENCE</scope>
    <source>
        <strain evidence="1">TM448A00093</strain>
        <strain evidence="2">TM448B00906</strain>
    </source>
</reference>
<dbReference type="AlphaFoldDB" id="A0A6H1ZA22"/>
<dbReference type="EMBL" id="MT144671">
    <property type="protein sequence ID" value="QJH97052.1"/>
    <property type="molecule type" value="Genomic_DNA"/>
</dbReference>
<organism evidence="1">
    <name type="scientific">viral metagenome</name>
    <dbReference type="NCBI Taxonomy" id="1070528"/>
    <lineage>
        <taxon>unclassified sequences</taxon>
        <taxon>metagenomes</taxon>
        <taxon>organismal metagenomes</taxon>
    </lineage>
</organism>
<name>A0A6H1ZA22_9ZZZZ</name>
<proteinExistence type="predicted"/>
<accession>A0A6H1ZA22</accession>
<gene>
    <name evidence="1" type="ORF">TM448A00093_0011</name>
    <name evidence="2" type="ORF">TM448B00906_0024</name>
</gene>
<dbReference type="EMBL" id="MT143975">
    <property type="protein sequence ID" value="QJA44281.1"/>
    <property type="molecule type" value="Genomic_DNA"/>
</dbReference>
<sequence length="64" mass="7440">MKHFIVYDSTGNILRTGMCPDDMFDLQKGENELIMEGQANDVLHHMVRDESGKWYIKEHTTEPS</sequence>
<evidence type="ECO:0000313" key="1">
    <source>
        <dbReference type="EMBL" id="QJA44281.1"/>
    </source>
</evidence>